<reference evidence="2 3" key="1">
    <citation type="journal article" date="2021" name="Sci. Rep.">
        <title>Genome sequencing of the multicellular alga Astrephomene provides insights into convergent evolution of germ-soma differentiation.</title>
        <authorList>
            <person name="Yamashita S."/>
            <person name="Yamamoto K."/>
            <person name="Matsuzaki R."/>
            <person name="Suzuki S."/>
            <person name="Yamaguchi H."/>
            <person name="Hirooka S."/>
            <person name="Minakuchi Y."/>
            <person name="Miyagishima S."/>
            <person name="Kawachi M."/>
            <person name="Toyoda A."/>
            <person name="Nozaki H."/>
        </authorList>
    </citation>
    <scope>NUCLEOTIDE SEQUENCE [LARGE SCALE GENOMIC DNA]</scope>
    <source>
        <strain evidence="2 3">NIES-4017</strain>
    </source>
</reference>
<organism evidence="2 3">
    <name type="scientific">Astrephomene gubernaculifera</name>
    <dbReference type="NCBI Taxonomy" id="47775"/>
    <lineage>
        <taxon>Eukaryota</taxon>
        <taxon>Viridiplantae</taxon>
        <taxon>Chlorophyta</taxon>
        <taxon>core chlorophytes</taxon>
        <taxon>Chlorophyceae</taxon>
        <taxon>CS clade</taxon>
        <taxon>Chlamydomonadales</taxon>
        <taxon>Astrephomenaceae</taxon>
        <taxon>Astrephomene</taxon>
    </lineage>
</organism>
<feature type="transmembrane region" description="Helical" evidence="1">
    <location>
        <begin position="141"/>
        <end position="163"/>
    </location>
</feature>
<feature type="transmembrane region" description="Helical" evidence="1">
    <location>
        <begin position="239"/>
        <end position="260"/>
    </location>
</feature>
<evidence type="ECO:0000256" key="1">
    <source>
        <dbReference type="SAM" id="Phobius"/>
    </source>
</evidence>
<feature type="transmembrane region" description="Helical" evidence="1">
    <location>
        <begin position="193"/>
        <end position="218"/>
    </location>
</feature>
<accession>A0AAD3DNJ0</accession>
<feature type="transmembrane region" description="Helical" evidence="1">
    <location>
        <begin position="107"/>
        <end position="129"/>
    </location>
</feature>
<proteinExistence type="predicted"/>
<dbReference type="Proteomes" id="UP001054857">
    <property type="component" value="Unassembled WGS sequence"/>
</dbReference>
<keyword evidence="1" id="KW-1133">Transmembrane helix</keyword>
<keyword evidence="1" id="KW-0812">Transmembrane</keyword>
<evidence type="ECO:0000313" key="3">
    <source>
        <dbReference type="Proteomes" id="UP001054857"/>
    </source>
</evidence>
<name>A0AAD3DNJ0_9CHLO</name>
<keyword evidence="1" id="KW-0472">Membrane</keyword>
<dbReference type="EMBL" id="BMAR01000008">
    <property type="protein sequence ID" value="GFR44893.1"/>
    <property type="molecule type" value="Genomic_DNA"/>
</dbReference>
<comment type="caution">
    <text evidence="2">The sequence shown here is derived from an EMBL/GenBank/DDBJ whole genome shotgun (WGS) entry which is preliminary data.</text>
</comment>
<gene>
    <name evidence="2" type="ORF">Agub_g6237</name>
</gene>
<protein>
    <submittedName>
        <fullName evidence="2">Uncharacterized protein</fullName>
    </submittedName>
</protein>
<dbReference type="AlphaFoldDB" id="A0AAD3DNJ0"/>
<keyword evidence="3" id="KW-1185">Reference proteome</keyword>
<evidence type="ECO:0000313" key="2">
    <source>
        <dbReference type="EMBL" id="GFR44893.1"/>
    </source>
</evidence>
<sequence length="270" mass="28672">MLTSTLVANQPLVKPRTRAACLPLGRNRLAGQHAYLARSTDTGRYSKDQWLSPVGCRSWPRVENAELVVGDAVAMVNFCLYKQIASIVLSPDFPGWLAPLHLNWTRFGEFCGLTATLTGTWVAAGLLLGAYRTAATADLPAALRAACLTWLAAMPVAAAQLVLATAAESRALVGDADFASAVPLAASGLGEPFVSASGVLALMSLWRCVYALFLDPFGLKGLGFRREQFMRELYSFREALLVVCIIAGMGSMSLQVAQALDTLASAGSGM</sequence>